<accession>A0A8A4XBH1</accession>
<proteinExistence type="predicted"/>
<sequence>MPRYYRRTTRITRYRRSSGRRARRYGSGYRTKSGGRRFLRRTGRGRMTRKRILNLTSEKKRDTMIPVYKAGSAATATVQAANLSGPNGALLIWCATARDNTVSNGGAGAGKFQQSTRSATTCFMRGLKETVSVNTNSPLAWQWRRICFCFRNTALLLPSVVPYIENSNGFGRLMYNLSSGSATDNAAASALSGFLFKGVIAVDWTSQLTAPIDTSRVDLKYDRTFTISSGNSSGVIRRYNMWHPMNKNITYDDDEQAGGMNTSYYSVTDKRGMGDYYVADFIYPAYGSTSTDTLYFSPQATLYWHEK</sequence>
<organism evidence="1">
    <name type="scientific">Grus japonensis Genomoviridae sp</name>
    <dbReference type="NCBI Taxonomy" id="2814961"/>
    <lineage>
        <taxon>Viruses</taxon>
        <taxon>Monodnaviria</taxon>
        <taxon>Shotokuvirae</taxon>
        <taxon>Cressdnaviricota</taxon>
        <taxon>Repensiviricetes</taxon>
        <taxon>Geplafuvirales</taxon>
        <taxon>Genomoviridae</taxon>
    </lineage>
</organism>
<evidence type="ECO:0000313" key="1">
    <source>
        <dbReference type="EMBL" id="QTE03295.1"/>
    </source>
</evidence>
<name>A0A8A4XBH1_9VIRU</name>
<dbReference type="EMBL" id="MW183045">
    <property type="protein sequence ID" value="QTE03295.1"/>
    <property type="molecule type" value="Genomic_DNA"/>
</dbReference>
<protein>
    <submittedName>
        <fullName evidence="1">Capsid protein</fullName>
    </submittedName>
</protein>
<reference evidence="1" key="1">
    <citation type="submission" date="2020-10" db="EMBL/GenBank/DDBJ databases">
        <title>CRESS DNA virus dark matter in the feces of wild birds.</title>
        <authorList>
            <person name="Yang S."/>
            <person name="Zhang W."/>
        </authorList>
    </citation>
    <scope>NUCLEOTIDE SEQUENCE</scope>
    <source>
        <strain evidence="1">Cra70gen16</strain>
    </source>
</reference>